<sequence length="131" mass="14628">MTIVMVIMPEALGARSWILKLSNPTAVGRHKGRHQSDSSMSAFSRDTPAPQRAQSPNSENVSPPDQQFEHASRSLTRASFDGRGHVQDAASRSRCRRRNRVVHDGLWMLKLIESHRDGQSVDAAQNAWVRS</sequence>
<evidence type="ECO:0000313" key="2">
    <source>
        <dbReference type="EMBL" id="SMQ56462.1"/>
    </source>
</evidence>
<feature type="compositionally biased region" description="Polar residues" evidence="1">
    <location>
        <begin position="52"/>
        <end position="65"/>
    </location>
</feature>
<dbReference type="Proteomes" id="UP000215127">
    <property type="component" value="Chromosome 17"/>
</dbReference>
<gene>
    <name evidence="2" type="ORF">ZT3D7_G11617</name>
</gene>
<feature type="region of interest" description="Disordered" evidence="1">
    <location>
        <begin position="24"/>
        <end position="95"/>
    </location>
</feature>
<dbReference type="EMBL" id="LT853706">
    <property type="protein sequence ID" value="SMQ56462.1"/>
    <property type="molecule type" value="Genomic_DNA"/>
</dbReference>
<protein>
    <submittedName>
        <fullName evidence="2">Uncharacterized protein</fullName>
    </submittedName>
</protein>
<organism evidence="2 3">
    <name type="scientific">Zymoseptoria tritici (strain ST99CH_3D7)</name>
    <dbReference type="NCBI Taxonomy" id="1276538"/>
    <lineage>
        <taxon>Eukaryota</taxon>
        <taxon>Fungi</taxon>
        <taxon>Dikarya</taxon>
        <taxon>Ascomycota</taxon>
        <taxon>Pezizomycotina</taxon>
        <taxon>Dothideomycetes</taxon>
        <taxon>Dothideomycetidae</taxon>
        <taxon>Mycosphaerellales</taxon>
        <taxon>Mycosphaerellaceae</taxon>
        <taxon>Zymoseptoria</taxon>
    </lineage>
</organism>
<keyword evidence="3" id="KW-1185">Reference proteome</keyword>
<evidence type="ECO:0000256" key="1">
    <source>
        <dbReference type="SAM" id="MobiDB-lite"/>
    </source>
</evidence>
<name>A0A1X7S9U7_ZYMT9</name>
<proteinExistence type="predicted"/>
<reference evidence="2 3" key="1">
    <citation type="submission" date="2016-06" db="EMBL/GenBank/DDBJ databases">
        <authorList>
            <person name="Kjaerup R.B."/>
            <person name="Dalgaard T.S."/>
            <person name="Juul-Madsen H.R."/>
        </authorList>
    </citation>
    <scope>NUCLEOTIDE SEQUENCE [LARGE SCALE GENOMIC DNA]</scope>
</reference>
<dbReference type="AlphaFoldDB" id="A0A1X7S9U7"/>
<evidence type="ECO:0000313" key="3">
    <source>
        <dbReference type="Proteomes" id="UP000215127"/>
    </source>
</evidence>
<accession>A0A1X7S9U7</accession>